<keyword evidence="4" id="KW-0175">Coiled coil</keyword>
<accession>A0A2M7TK41</accession>
<evidence type="ECO:0000256" key="2">
    <source>
        <dbReference type="ARBA" id="ARBA00023186"/>
    </source>
</evidence>
<dbReference type="PANTHER" id="PTHR21237">
    <property type="entry name" value="GRPE PROTEIN"/>
    <property type="match status" value="1"/>
</dbReference>
<evidence type="ECO:0000256" key="4">
    <source>
        <dbReference type="SAM" id="Coils"/>
    </source>
</evidence>
<comment type="caution">
    <text evidence="5">The sequence shown here is derived from an EMBL/GenBank/DDBJ whole genome shotgun (WGS) entry which is preliminary data.</text>
</comment>
<keyword evidence="3" id="KW-0963">Cytoplasm</keyword>
<evidence type="ECO:0000256" key="3">
    <source>
        <dbReference type="HAMAP-Rule" id="MF_01151"/>
    </source>
</evidence>
<comment type="similarity">
    <text evidence="1 3">Belongs to the GrpE family.</text>
</comment>
<dbReference type="InterPro" id="IPR000740">
    <property type="entry name" value="GrpE"/>
</dbReference>
<comment type="subcellular location">
    <subcellularLocation>
        <location evidence="3">Cytoplasm</location>
    </subcellularLocation>
</comment>
<dbReference type="HAMAP" id="MF_01151">
    <property type="entry name" value="GrpE"/>
    <property type="match status" value="1"/>
</dbReference>
<sequence>MKDHQKLNNEISQREQELTTQLTRALADYDNLKKRFEKEKQDVIKYSNEMLLMNIIGVVDALSMTLEQLYQVLQHSGFTEVTVEKGQEFNPEIMEATESDGTSTTVIEVYNSAYKLHGKLIRPARVKVGTVEEKEKE</sequence>
<dbReference type="EMBL" id="PFNL01000072">
    <property type="protein sequence ID" value="PIZ46953.1"/>
    <property type="molecule type" value="Genomic_DNA"/>
</dbReference>
<dbReference type="GO" id="GO:0042803">
    <property type="term" value="F:protein homodimerization activity"/>
    <property type="evidence" value="ECO:0007669"/>
    <property type="project" value="InterPro"/>
</dbReference>
<keyword evidence="3" id="KW-0346">Stress response</keyword>
<name>A0A2M7TK41_UNCKA</name>
<dbReference type="Gene3D" id="3.90.20.20">
    <property type="match status" value="1"/>
</dbReference>
<dbReference type="AlphaFoldDB" id="A0A2M7TK41"/>
<dbReference type="SUPFAM" id="SSF51064">
    <property type="entry name" value="Head domain of nucleotide exchange factor GrpE"/>
    <property type="match status" value="1"/>
</dbReference>
<dbReference type="GO" id="GO:0005737">
    <property type="term" value="C:cytoplasm"/>
    <property type="evidence" value="ECO:0007669"/>
    <property type="project" value="UniProtKB-SubCell"/>
</dbReference>
<dbReference type="SUPFAM" id="SSF58014">
    <property type="entry name" value="Coiled-coil domain of nucleotide exchange factor GrpE"/>
    <property type="match status" value="1"/>
</dbReference>
<protein>
    <recommendedName>
        <fullName evidence="3">Protein GrpE</fullName>
    </recommendedName>
    <alternativeName>
        <fullName evidence="3">HSP-70 cofactor</fullName>
    </alternativeName>
</protein>
<dbReference type="InterPro" id="IPR009012">
    <property type="entry name" value="GrpE_head"/>
</dbReference>
<reference evidence="6" key="1">
    <citation type="submission" date="2017-09" db="EMBL/GenBank/DDBJ databases">
        <title>Depth-based differentiation of microbial function through sediment-hosted aquifers and enrichment of novel symbionts in the deep terrestrial subsurface.</title>
        <authorList>
            <person name="Probst A.J."/>
            <person name="Ladd B."/>
            <person name="Jarett J.K."/>
            <person name="Geller-Mcgrath D.E."/>
            <person name="Sieber C.M.K."/>
            <person name="Emerson J.B."/>
            <person name="Anantharaman K."/>
            <person name="Thomas B.C."/>
            <person name="Malmstrom R."/>
            <person name="Stieglmeier M."/>
            <person name="Klingl A."/>
            <person name="Woyke T."/>
            <person name="Ryan C.M."/>
            <person name="Banfield J.F."/>
        </authorList>
    </citation>
    <scope>NUCLEOTIDE SEQUENCE [LARGE SCALE GENOMIC DNA]</scope>
</reference>
<dbReference type="Proteomes" id="UP000228920">
    <property type="component" value="Unassembled WGS sequence"/>
</dbReference>
<dbReference type="Pfam" id="PF01025">
    <property type="entry name" value="GrpE"/>
    <property type="match status" value="1"/>
</dbReference>
<evidence type="ECO:0000256" key="1">
    <source>
        <dbReference type="ARBA" id="ARBA00009054"/>
    </source>
</evidence>
<dbReference type="InterPro" id="IPR013805">
    <property type="entry name" value="GrpE_CC"/>
</dbReference>
<feature type="coiled-coil region" evidence="4">
    <location>
        <begin position="1"/>
        <end position="49"/>
    </location>
</feature>
<comment type="function">
    <text evidence="3">Participates actively in the response to hyperosmotic and heat shock by preventing the aggregation of stress-denatured proteins, in association with DnaK and GrpE. It is the nucleotide exchange factor for DnaK and may function as a thermosensor. Unfolded proteins bind initially to DnaJ; upon interaction with the DnaJ-bound protein, DnaK hydrolyzes its bound ATP, resulting in the formation of a stable complex. GrpE releases ADP from DnaK; ATP binding to DnaK triggers the release of the substrate protein, thus completing the reaction cycle. Several rounds of ATP-dependent interactions between DnaJ, DnaK and GrpE are required for fully efficient folding.</text>
</comment>
<proteinExistence type="inferred from homology"/>
<dbReference type="GO" id="GO:0006457">
    <property type="term" value="P:protein folding"/>
    <property type="evidence" value="ECO:0007669"/>
    <property type="project" value="InterPro"/>
</dbReference>
<keyword evidence="2 3" id="KW-0143">Chaperone</keyword>
<dbReference type="GO" id="GO:0000774">
    <property type="term" value="F:adenyl-nucleotide exchange factor activity"/>
    <property type="evidence" value="ECO:0007669"/>
    <property type="project" value="InterPro"/>
</dbReference>
<organism evidence="5 6">
    <name type="scientific">candidate division WWE3 bacterium CG_4_10_14_0_2_um_filter_41_14</name>
    <dbReference type="NCBI Taxonomy" id="1975072"/>
    <lineage>
        <taxon>Bacteria</taxon>
        <taxon>Katanobacteria</taxon>
    </lineage>
</organism>
<evidence type="ECO:0000313" key="5">
    <source>
        <dbReference type="EMBL" id="PIZ46953.1"/>
    </source>
</evidence>
<gene>
    <name evidence="3" type="primary">grpE</name>
    <name evidence="5" type="ORF">COY32_02570</name>
</gene>
<dbReference type="PANTHER" id="PTHR21237:SF23">
    <property type="entry name" value="GRPE PROTEIN HOMOLOG, MITOCHONDRIAL"/>
    <property type="match status" value="1"/>
</dbReference>
<evidence type="ECO:0000313" key="6">
    <source>
        <dbReference type="Proteomes" id="UP000228920"/>
    </source>
</evidence>
<comment type="subunit">
    <text evidence="3">Homodimer.</text>
</comment>
<dbReference type="GO" id="GO:0051082">
    <property type="term" value="F:unfolded protein binding"/>
    <property type="evidence" value="ECO:0007669"/>
    <property type="project" value="TreeGrafter"/>
</dbReference>
<dbReference type="GO" id="GO:0051087">
    <property type="term" value="F:protein-folding chaperone binding"/>
    <property type="evidence" value="ECO:0007669"/>
    <property type="project" value="InterPro"/>
</dbReference>